<evidence type="ECO:0000256" key="1">
    <source>
        <dbReference type="SAM" id="MobiDB-lite"/>
    </source>
</evidence>
<feature type="compositionally biased region" description="Pro residues" evidence="1">
    <location>
        <begin position="487"/>
        <end position="517"/>
    </location>
</feature>
<feature type="region of interest" description="Disordered" evidence="1">
    <location>
        <begin position="350"/>
        <end position="387"/>
    </location>
</feature>
<accession>A0ABY6J5V9</accession>
<protein>
    <submittedName>
        <fullName evidence="4">M56 family metallopeptidase</fullName>
    </submittedName>
</protein>
<feature type="transmembrane region" description="Helical" evidence="2">
    <location>
        <begin position="12"/>
        <end position="37"/>
    </location>
</feature>
<feature type="transmembrane region" description="Helical" evidence="2">
    <location>
        <begin position="121"/>
        <end position="144"/>
    </location>
</feature>
<feature type="transmembrane region" description="Helical" evidence="2">
    <location>
        <begin position="326"/>
        <end position="343"/>
    </location>
</feature>
<keyword evidence="2" id="KW-0812">Transmembrane</keyword>
<reference evidence="4" key="1">
    <citation type="submission" date="2022-10" db="EMBL/GenBank/DDBJ databases">
        <title>Chitinophaga sp. nov., isolated from soil.</title>
        <authorList>
            <person name="Jeon C.O."/>
        </authorList>
    </citation>
    <scope>NUCLEOTIDE SEQUENCE</scope>
    <source>
        <strain evidence="4">R8</strain>
    </source>
</reference>
<dbReference type="RefSeq" id="WP_264282706.1">
    <property type="nucleotide sequence ID" value="NZ_CP107006.1"/>
</dbReference>
<organism evidence="4 5">
    <name type="scientific">Chitinophaga horti</name>
    <dbReference type="NCBI Taxonomy" id="2920382"/>
    <lineage>
        <taxon>Bacteria</taxon>
        <taxon>Pseudomonadati</taxon>
        <taxon>Bacteroidota</taxon>
        <taxon>Chitinophagia</taxon>
        <taxon>Chitinophagales</taxon>
        <taxon>Chitinophagaceae</taxon>
        <taxon>Chitinophaga</taxon>
    </lineage>
</organism>
<keyword evidence="5" id="KW-1185">Reference proteome</keyword>
<evidence type="ECO:0000313" key="5">
    <source>
        <dbReference type="Proteomes" id="UP001162741"/>
    </source>
</evidence>
<name>A0ABY6J5V9_9BACT</name>
<keyword evidence="2" id="KW-0472">Membrane</keyword>
<sequence>MQALFNHEVIRAIGWTLIHSLWQGFALAVVAGILILFTRNARPVVRYNLFTALLFLFLACSAITFFYVLERPSPLPVVETKAVVTDWTMLTADVAPMAQQTAVAPSFMERFKGYFNEHAPLLVTGWFIVFVAKLLWLLSSLIYLQRVRRYKTFTPDEEWVHKVAELSQRIGLSVKVRLLESGMIKVPAVVGILKPVILMPAGLLAGMPAEQLEAVLLHELAHIRRRDFLVNLFQHFAETIFFFNPALLWISARVREEREHCCDDMAITVTQSKTGYVRAMVSFMELNLDARQGFAMTFPGKKNQLLDRVKRIVYNNNKTLNMAEKSFLLICLSLTGTIGLLIANTEKIKATPQDPVKKEAPAPAYKPTPTPTPDVTEYKPEEPDTEAYTTPYEATYEDYTGDYPAKDTVPEIKREGYHLTGTIGHTYNGRAYRIHVKNNKATGLSIDGREVAKADLPTHYDVINSVFRDIEQNAAAVPAPPLPPAPVGPVAPPLPPAPASPGTPGPPPAPPAPPTPPAGAYEMVITGPNGPVKLLDPSDTSKMVYVSGNSYHYSRSNVPASVTASQNYQSISRKYQPPPMALISTRSVKRTDHDESVMDNTIVSRGGTTNKTLTASSTVNKLIQTPGVTVRTQSGVGTGKDMVTVAGGPVVQSEDIQQILADMVADGIIKSKEDKFKFVLSAKQFTVDDKQQSAELFEKYKNKFVDGDGTSFSYIKAGEETHTVSTK</sequence>
<dbReference type="CDD" id="cd07341">
    <property type="entry name" value="M56_BlaR1_MecR1_like"/>
    <property type="match status" value="1"/>
</dbReference>
<keyword evidence="2" id="KW-1133">Transmembrane helix</keyword>
<dbReference type="InterPro" id="IPR008756">
    <property type="entry name" value="Peptidase_M56"/>
</dbReference>
<feature type="region of interest" description="Disordered" evidence="1">
    <location>
        <begin position="487"/>
        <end position="522"/>
    </location>
</feature>
<dbReference type="Pfam" id="PF05569">
    <property type="entry name" value="Peptidase_M56"/>
    <property type="match status" value="1"/>
</dbReference>
<dbReference type="Gene3D" id="3.30.2010.10">
    <property type="entry name" value="Metalloproteases ('zincins'), catalytic domain"/>
    <property type="match status" value="1"/>
</dbReference>
<dbReference type="PANTHER" id="PTHR34978:SF3">
    <property type="entry name" value="SLR0241 PROTEIN"/>
    <property type="match status" value="1"/>
</dbReference>
<feature type="transmembrane region" description="Helical" evidence="2">
    <location>
        <begin position="49"/>
        <end position="69"/>
    </location>
</feature>
<feature type="domain" description="Peptidase M56" evidence="3">
    <location>
        <begin position="29"/>
        <end position="310"/>
    </location>
</feature>
<dbReference type="InterPro" id="IPR052173">
    <property type="entry name" value="Beta-lactam_resp_regulator"/>
</dbReference>
<evidence type="ECO:0000259" key="3">
    <source>
        <dbReference type="Pfam" id="PF05569"/>
    </source>
</evidence>
<evidence type="ECO:0000256" key="2">
    <source>
        <dbReference type="SAM" id="Phobius"/>
    </source>
</evidence>
<dbReference type="Proteomes" id="UP001162741">
    <property type="component" value="Chromosome"/>
</dbReference>
<gene>
    <name evidence="4" type="ORF">MKQ68_07240</name>
</gene>
<dbReference type="PANTHER" id="PTHR34978">
    <property type="entry name" value="POSSIBLE SENSOR-TRANSDUCER PROTEIN BLAR"/>
    <property type="match status" value="1"/>
</dbReference>
<dbReference type="EMBL" id="CP107006">
    <property type="protein sequence ID" value="UYQ94885.1"/>
    <property type="molecule type" value="Genomic_DNA"/>
</dbReference>
<proteinExistence type="predicted"/>
<evidence type="ECO:0000313" key="4">
    <source>
        <dbReference type="EMBL" id="UYQ94885.1"/>
    </source>
</evidence>